<gene>
    <name evidence="2" type="ORF">BKA55DRAFT_583107</name>
</gene>
<evidence type="ECO:0000313" key="2">
    <source>
        <dbReference type="EMBL" id="KAH7230603.1"/>
    </source>
</evidence>
<sequence length="75" mass="8468">MSNTFVTVPRPKGKTATSQVQHDRHEKYTMNEWLSESVDDQPYNAIAAVKLEQSVNKCQTTKSDPLSETLANDEK</sequence>
<name>A0A9P9G1R4_FUSRE</name>
<comment type="caution">
    <text evidence="2">The sequence shown here is derived from an EMBL/GenBank/DDBJ whole genome shotgun (WGS) entry which is preliminary data.</text>
</comment>
<proteinExistence type="predicted"/>
<dbReference type="EMBL" id="JAGMUX010000022">
    <property type="protein sequence ID" value="KAH7230603.1"/>
    <property type="molecule type" value="Genomic_DNA"/>
</dbReference>
<reference evidence="2" key="1">
    <citation type="journal article" date="2021" name="Nat. Commun.">
        <title>Genetic determinants of endophytism in the Arabidopsis root mycobiome.</title>
        <authorList>
            <person name="Mesny F."/>
            <person name="Miyauchi S."/>
            <person name="Thiergart T."/>
            <person name="Pickel B."/>
            <person name="Atanasova L."/>
            <person name="Karlsson M."/>
            <person name="Huettel B."/>
            <person name="Barry K.W."/>
            <person name="Haridas S."/>
            <person name="Chen C."/>
            <person name="Bauer D."/>
            <person name="Andreopoulos W."/>
            <person name="Pangilinan J."/>
            <person name="LaButti K."/>
            <person name="Riley R."/>
            <person name="Lipzen A."/>
            <person name="Clum A."/>
            <person name="Drula E."/>
            <person name="Henrissat B."/>
            <person name="Kohler A."/>
            <person name="Grigoriev I.V."/>
            <person name="Martin F.M."/>
            <person name="Hacquard S."/>
        </authorList>
    </citation>
    <scope>NUCLEOTIDE SEQUENCE</scope>
    <source>
        <strain evidence="2">MPI-CAGE-AT-0023</strain>
    </source>
</reference>
<evidence type="ECO:0000313" key="3">
    <source>
        <dbReference type="Proteomes" id="UP000720189"/>
    </source>
</evidence>
<organism evidence="2 3">
    <name type="scientific">Fusarium redolens</name>
    <dbReference type="NCBI Taxonomy" id="48865"/>
    <lineage>
        <taxon>Eukaryota</taxon>
        <taxon>Fungi</taxon>
        <taxon>Dikarya</taxon>
        <taxon>Ascomycota</taxon>
        <taxon>Pezizomycotina</taxon>
        <taxon>Sordariomycetes</taxon>
        <taxon>Hypocreomycetidae</taxon>
        <taxon>Hypocreales</taxon>
        <taxon>Nectriaceae</taxon>
        <taxon>Fusarium</taxon>
        <taxon>Fusarium redolens species complex</taxon>
    </lineage>
</organism>
<dbReference type="OrthoDB" id="5425661at2759"/>
<dbReference type="AlphaFoldDB" id="A0A9P9G1R4"/>
<keyword evidence="3" id="KW-1185">Reference proteome</keyword>
<protein>
    <submittedName>
        <fullName evidence="2">Uncharacterized protein</fullName>
    </submittedName>
</protein>
<feature type="region of interest" description="Disordered" evidence="1">
    <location>
        <begin position="1"/>
        <end position="23"/>
    </location>
</feature>
<evidence type="ECO:0000256" key="1">
    <source>
        <dbReference type="SAM" id="MobiDB-lite"/>
    </source>
</evidence>
<dbReference type="GeneID" id="70224127"/>
<dbReference type="Proteomes" id="UP000720189">
    <property type="component" value="Unassembled WGS sequence"/>
</dbReference>
<accession>A0A9P9G1R4</accession>
<dbReference type="RefSeq" id="XP_046043241.1">
    <property type="nucleotide sequence ID" value="XM_046194173.1"/>
</dbReference>